<evidence type="ECO:0000313" key="7">
    <source>
        <dbReference type="EMBL" id="MBC8544120.1"/>
    </source>
</evidence>
<sequence>MKKALTTAGAVPIQRKISAQSYMKRNWMLYLMALPGLLCLLIFKYVPMYGVLMAFENYYPAKGILGSDWVGFKHFVTFFKSPYFERLIGNTFALGIASLIFSFPAPIILALLFNELHNERFKRITQTISYMPYFISTVIVIGLLKDMCSTNDGIINQLIVALGGERIAFFASPQWFRPLYILSGIWSSVGYNSIIYLAAISGINPELYESAVLDGASRFKQAIHITLPCISSTIVILLIFAVGGIVGNDYSKILLMQSPLTYETSDVISTYVYREGILGGSYGYTTAINLFTSLISLFFLLTTNMISKKISDEAIF</sequence>
<evidence type="ECO:0000256" key="2">
    <source>
        <dbReference type="ARBA" id="ARBA00022692"/>
    </source>
</evidence>
<feature type="transmembrane region" description="Helical" evidence="5">
    <location>
        <begin position="27"/>
        <end position="46"/>
    </location>
</feature>
<reference evidence="7" key="1">
    <citation type="submission" date="2020-08" db="EMBL/GenBank/DDBJ databases">
        <title>Genome public.</title>
        <authorList>
            <person name="Liu C."/>
            <person name="Sun Q."/>
        </authorList>
    </citation>
    <scope>NUCLEOTIDE SEQUENCE</scope>
    <source>
        <strain evidence="7">NSJ-32</strain>
    </source>
</reference>
<dbReference type="RefSeq" id="WP_177719067.1">
    <property type="nucleotide sequence ID" value="NZ_JACRSQ010000016.1"/>
</dbReference>
<keyword evidence="5" id="KW-0813">Transport</keyword>
<dbReference type="EMBL" id="JACRSQ010000016">
    <property type="protein sequence ID" value="MBC8544120.1"/>
    <property type="molecule type" value="Genomic_DNA"/>
</dbReference>
<keyword evidence="8" id="KW-1185">Reference proteome</keyword>
<comment type="caution">
    <text evidence="7">The sequence shown here is derived from an EMBL/GenBank/DDBJ whole genome shotgun (WGS) entry which is preliminary data.</text>
</comment>
<evidence type="ECO:0000313" key="8">
    <source>
        <dbReference type="Proteomes" id="UP000657006"/>
    </source>
</evidence>
<keyword evidence="3 5" id="KW-1133">Transmembrane helix</keyword>
<keyword evidence="4 5" id="KW-0472">Membrane</keyword>
<keyword evidence="2 5" id="KW-0812">Transmembrane</keyword>
<evidence type="ECO:0000256" key="4">
    <source>
        <dbReference type="ARBA" id="ARBA00023136"/>
    </source>
</evidence>
<evidence type="ECO:0000256" key="3">
    <source>
        <dbReference type="ARBA" id="ARBA00022989"/>
    </source>
</evidence>
<feature type="transmembrane region" description="Helical" evidence="5">
    <location>
        <begin position="92"/>
        <end position="112"/>
    </location>
</feature>
<protein>
    <submittedName>
        <fullName evidence="7">Sugar ABC transporter permease</fullName>
    </submittedName>
</protein>
<name>A0A926DRW6_9FIRM</name>
<dbReference type="SUPFAM" id="SSF161098">
    <property type="entry name" value="MetI-like"/>
    <property type="match status" value="1"/>
</dbReference>
<dbReference type="CDD" id="cd06261">
    <property type="entry name" value="TM_PBP2"/>
    <property type="match status" value="1"/>
</dbReference>
<dbReference type="PROSITE" id="PS50928">
    <property type="entry name" value="ABC_TM1"/>
    <property type="match status" value="1"/>
</dbReference>
<dbReference type="InterPro" id="IPR035906">
    <property type="entry name" value="MetI-like_sf"/>
</dbReference>
<dbReference type="GO" id="GO:0055085">
    <property type="term" value="P:transmembrane transport"/>
    <property type="evidence" value="ECO:0007669"/>
    <property type="project" value="InterPro"/>
</dbReference>
<comment type="similarity">
    <text evidence="5">Belongs to the binding-protein-dependent transport system permease family.</text>
</comment>
<proteinExistence type="inferred from homology"/>
<accession>A0A926DRW6</accession>
<evidence type="ECO:0000256" key="5">
    <source>
        <dbReference type="RuleBase" id="RU363032"/>
    </source>
</evidence>
<feature type="transmembrane region" description="Helical" evidence="5">
    <location>
        <begin position="179"/>
        <end position="201"/>
    </location>
</feature>
<dbReference type="GO" id="GO:0005886">
    <property type="term" value="C:plasma membrane"/>
    <property type="evidence" value="ECO:0007669"/>
    <property type="project" value="UniProtKB-SubCell"/>
</dbReference>
<dbReference type="Gene3D" id="1.10.3720.10">
    <property type="entry name" value="MetI-like"/>
    <property type="match status" value="1"/>
</dbReference>
<dbReference type="AlphaFoldDB" id="A0A926DRW6"/>
<organism evidence="7 8">
    <name type="scientific">Bianquea renquensis</name>
    <dbReference type="NCBI Taxonomy" id="2763661"/>
    <lineage>
        <taxon>Bacteria</taxon>
        <taxon>Bacillati</taxon>
        <taxon>Bacillota</taxon>
        <taxon>Clostridia</taxon>
        <taxon>Eubacteriales</taxon>
        <taxon>Bianqueaceae</taxon>
        <taxon>Bianquea</taxon>
    </lineage>
</organism>
<feature type="transmembrane region" description="Helical" evidence="5">
    <location>
        <begin position="282"/>
        <end position="301"/>
    </location>
</feature>
<feature type="transmembrane region" description="Helical" evidence="5">
    <location>
        <begin position="124"/>
        <end position="144"/>
    </location>
</feature>
<feature type="domain" description="ABC transmembrane type-1" evidence="6">
    <location>
        <begin position="88"/>
        <end position="303"/>
    </location>
</feature>
<dbReference type="InterPro" id="IPR000515">
    <property type="entry name" value="MetI-like"/>
</dbReference>
<dbReference type="PANTHER" id="PTHR43496:SF1">
    <property type="entry name" value="POLYGALACTURONAN_RHAMNOGALACTURONAN TRANSPORT SYSTEM PERMEASE PROTEIN YTEP"/>
    <property type="match status" value="1"/>
</dbReference>
<feature type="transmembrane region" description="Helical" evidence="5">
    <location>
        <begin position="222"/>
        <end position="246"/>
    </location>
</feature>
<dbReference type="Pfam" id="PF00528">
    <property type="entry name" value="BPD_transp_1"/>
    <property type="match status" value="1"/>
</dbReference>
<comment type="subcellular location">
    <subcellularLocation>
        <location evidence="5">Cell membrane</location>
        <topology evidence="5">Multi-pass membrane protein</topology>
    </subcellularLocation>
    <subcellularLocation>
        <location evidence="1">Membrane</location>
        <topology evidence="1">Multi-pass membrane protein</topology>
    </subcellularLocation>
</comment>
<dbReference type="Proteomes" id="UP000657006">
    <property type="component" value="Unassembled WGS sequence"/>
</dbReference>
<dbReference type="PANTHER" id="PTHR43496">
    <property type="entry name" value="PROTEIN LPLB"/>
    <property type="match status" value="1"/>
</dbReference>
<evidence type="ECO:0000259" key="6">
    <source>
        <dbReference type="PROSITE" id="PS50928"/>
    </source>
</evidence>
<evidence type="ECO:0000256" key="1">
    <source>
        <dbReference type="ARBA" id="ARBA00004141"/>
    </source>
</evidence>
<gene>
    <name evidence="7" type="ORF">H8730_11235</name>
</gene>